<keyword evidence="9" id="KW-1185">Reference proteome</keyword>
<name>A0ABS6L064_9GAMM</name>
<dbReference type="Proteomes" id="UP000699865">
    <property type="component" value="Unassembled WGS sequence"/>
</dbReference>
<dbReference type="HAMAP" id="MF_00904">
    <property type="entry name" value="Modulator_MzrA"/>
    <property type="match status" value="1"/>
</dbReference>
<evidence type="ECO:0000259" key="7">
    <source>
        <dbReference type="Pfam" id="PF13721"/>
    </source>
</evidence>
<reference evidence="8 9" key="1">
    <citation type="submission" date="2021-03" db="EMBL/GenBank/DDBJ databases">
        <title>Five novel Rahnella species.</title>
        <authorList>
            <person name="Brady C."/>
            <person name="Asselin J."/>
            <person name="Beer S."/>
            <person name="Bruberg M.B."/>
            <person name="Crampton B."/>
            <person name="Venter S."/>
            <person name="Arnold D."/>
            <person name="Denman S."/>
        </authorList>
    </citation>
    <scope>NUCLEOTIDE SEQUENCE [LARGE SCALE GENOMIC DNA]</scope>
    <source>
        <strain evidence="8 9">L72c</strain>
    </source>
</reference>
<evidence type="ECO:0000256" key="6">
    <source>
        <dbReference type="HAMAP-Rule" id="MF_00904"/>
    </source>
</evidence>
<protein>
    <recommendedName>
        <fullName evidence="6">Modulator protein MzrA</fullName>
    </recommendedName>
</protein>
<evidence type="ECO:0000313" key="8">
    <source>
        <dbReference type="EMBL" id="MBU9834964.1"/>
    </source>
</evidence>
<dbReference type="RefSeq" id="WP_217138183.1">
    <property type="nucleotide sequence ID" value="NZ_JAFMOU010000065.1"/>
</dbReference>
<feature type="domain" description="SecD export protein N-terminal TM" evidence="7">
    <location>
        <begin position="8"/>
        <end position="104"/>
    </location>
</feature>
<dbReference type="InterPro" id="IPR027398">
    <property type="entry name" value="SecD-TM"/>
</dbReference>
<dbReference type="InterPro" id="IPR026574">
    <property type="entry name" value="Modulator_MzrA"/>
</dbReference>
<evidence type="ECO:0000256" key="5">
    <source>
        <dbReference type="ARBA" id="ARBA00023136"/>
    </source>
</evidence>
<accession>A0ABS6L064</accession>
<keyword evidence="5 6" id="KW-0472">Membrane</keyword>
<evidence type="ECO:0000256" key="4">
    <source>
        <dbReference type="ARBA" id="ARBA00022989"/>
    </source>
</evidence>
<dbReference type="Pfam" id="PF13721">
    <property type="entry name" value="SecD-TM1"/>
    <property type="match status" value="1"/>
</dbReference>
<keyword evidence="3 6" id="KW-0812">Transmembrane</keyword>
<organism evidence="8 9">
    <name type="scientific">Rahnella perminowiae</name>
    <dbReference type="NCBI Taxonomy" id="2816244"/>
    <lineage>
        <taxon>Bacteria</taxon>
        <taxon>Pseudomonadati</taxon>
        <taxon>Pseudomonadota</taxon>
        <taxon>Gammaproteobacteria</taxon>
        <taxon>Enterobacterales</taxon>
        <taxon>Yersiniaceae</taxon>
        <taxon>Rahnella</taxon>
    </lineage>
</organism>
<evidence type="ECO:0000256" key="3">
    <source>
        <dbReference type="ARBA" id="ARBA00022692"/>
    </source>
</evidence>
<evidence type="ECO:0000256" key="1">
    <source>
        <dbReference type="ARBA" id="ARBA00022475"/>
    </source>
</evidence>
<comment type="subcellular location">
    <subcellularLocation>
        <location evidence="6">Cell inner membrane</location>
        <topology evidence="6">Single-pass membrane protein</topology>
    </subcellularLocation>
</comment>
<dbReference type="EMBL" id="JAFMOU010000065">
    <property type="protein sequence ID" value="MBU9834964.1"/>
    <property type="molecule type" value="Genomic_DNA"/>
</dbReference>
<comment type="caution">
    <text evidence="8">The sequence shown here is derived from an EMBL/GenBank/DDBJ whole genome shotgun (WGS) entry which is preliminary data.</text>
</comment>
<dbReference type="NCBIfam" id="NF007915">
    <property type="entry name" value="PRK10629.1"/>
    <property type="match status" value="1"/>
</dbReference>
<sequence>MKRRLLKRSFIWPVLLILLAAAAMIGLAVSRLPAPAGALQIRPARAGISLPDGFYVYQGLSQHGIHIKSITPLDDALVVQLDTASQRKMAETVLQDILPAGFIIRYYEPPHDKTWMAKRDLDRIKFG</sequence>
<comment type="function">
    <text evidence="6">Modulates the activity of the EnvZ/OmpR two-component regulatory system, probably by directly modulating EnvZ enzymatic activity and increasing stability of phosphorylated OmpR.</text>
</comment>
<comment type="similarity">
    <text evidence="6">Belongs to the MzrA family.</text>
</comment>
<proteinExistence type="inferred from homology"/>
<keyword evidence="1 6" id="KW-1003">Cell membrane</keyword>
<keyword evidence="4 6" id="KW-1133">Transmembrane helix</keyword>
<evidence type="ECO:0000256" key="2">
    <source>
        <dbReference type="ARBA" id="ARBA00022519"/>
    </source>
</evidence>
<comment type="subunit">
    <text evidence="6">Interacts with EnvZ.</text>
</comment>
<gene>
    <name evidence="6 8" type="primary">mzrA</name>
    <name evidence="8" type="ORF">J1786_09075</name>
</gene>
<evidence type="ECO:0000313" key="9">
    <source>
        <dbReference type="Proteomes" id="UP000699865"/>
    </source>
</evidence>
<keyword evidence="2 6" id="KW-0997">Cell inner membrane</keyword>